<dbReference type="EMBL" id="JAGKQM010000007">
    <property type="protein sequence ID" value="KAH0917844.1"/>
    <property type="molecule type" value="Genomic_DNA"/>
</dbReference>
<dbReference type="Pfam" id="PF14111">
    <property type="entry name" value="DUF4283"/>
    <property type="match status" value="1"/>
</dbReference>
<dbReference type="PANTHER" id="PTHR31286">
    <property type="entry name" value="GLYCINE-RICH CELL WALL STRUCTURAL PROTEIN 1.8-LIKE"/>
    <property type="match status" value="1"/>
</dbReference>
<dbReference type="PANTHER" id="PTHR31286:SF178">
    <property type="entry name" value="DUF4283 DOMAIN-CONTAINING PROTEIN"/>
    <property type="match status" value="1"/>
</dbReference>
<reference evidence="2 3" key="1">
    <citation type="submission" date="2021-05" db="EMBL/GenBank/DDBJ databases">
        <title>Genome Assembly of Synthetic Allotetraploid Brassica napus Reveals Homoeologous Exchanges between Subgenomes.</title>
        <authorList>
            <person name="Davis J.T."/>
        </authorList>
    </citation>
    <scope>NUCLEOTIDE SEQUENCE [LARGE SCALE GENOMIC DNA]</scope>
    <source>
        <strain evidence="3">cv. Da-Ae</strain>
        <tissue evidence="2">Seedling</tissue>
    </source>
</reference>
<dbReference type="Proteomes" id="UP000824890">
    <property type="component" value="Unassembled WGS sequence"/>
</dbReference>
<feature type="domain" description="DUF4283" evidence="1">
    <location>
        <begin position="2"/>
        <end position="73"/>
    </location>
</feature>
<dbReference type="InterPro" id="IPR025558">
    <property type="entry name" value="DUF4283"/>
</dbReference>
<accession>A0ABQ8CLB7</accession>
<evidence type="ECO:0000259" key="1">
    <source>
        <dbReference type="Pfam" id="PF14111"/>
    </source>
</evidence>
<keyword evidence="3" id="KW-1185">Reference proteome</keyword>
<organism evidence="2 3">
    <name type="scientific">Brassica napus</name>
    <name type="common">Rape</name>
    <dbReference type="NCBI Taxonomy" id="3708"/>
    <lineage>
        <taxon>Eukaryota</taxon>
        <taxon>Viridiplantae</taxon>
        <taxon>Streptophyta</taxon>
        <taxon>Embryophyta</taxon>
        <taxon>Tracheophyta</taxon>
        <taxon>Spermatophyta</taxon>
        <taxon>Magnoliopsida</taxon>
        <taxon>eudicotyledons</taxon>
        <taxon>Gunneridae</taxon>
        <taxon>Pentapetalae</taxon>
        <taxon>rosids</taxon>
        <taxon>malvids</taxon>
        <taxon>Brassicales</taxon>
        <taxon>Brassicaceae</taxon>
        <taxon>Brassiceae</taxon>
        <taxon>Brassica</taxon>
    </lineage>
</organism>
<protein>
    <recommendedName>
        <fullName evidence="1">DUF4283 domain-containing protein</fullName>
    </recommendedName>
</protein>
<comment type="caution">
    <text evidence="2">The sequence shown here is derived from an EMBL/GenBank/DDBJ whole genome shotgun (WGS) entry which is preliminary data.</text>
</comment>
<sequence>MVGRLLNPQCHKMSDLIVDMPRRWQLYDRVKGVALSKDRFQFIFKHEHDLLDILNRWVHAHNLWPIVLERWVAKPPHDFLQYIYVWVQMRNIPVNHYTKNTITSLGDLRGKLRLWPSFLKRLRRWTMLESR</sequence>
<evidence type="ECO:0000313" key="2">
    <source>
        <dbReference type="EMBL" id="KAH0917844.1"/>
    </source>
</evidence>
<proteinExistence type="predicted"/>
<gene>
    <name evidence="2" type="ORF">HID58_025504</name>
</gene>
<name>A0ABQ8CLB7_BRANA</name>
<dbReference type="InterPro" id="IPR040256">
    <property type="entry name" value="At4g02000-like"/>
</dbReference>
<evidence type="ECO:0000313" key="3">
    <source>
        <dbReference type="Proteomes" id="UP000824890"/>
    </source>
</evidence>